<keyword evidence="3 6" id="KW-0805">Transcription regulation</keyword>
<dbReference type="Gene3D" id="1.10.10.10">
    <property type="entry name" value="Winged helix-like DNA-binding domain superfamily/Winged helix DNA-binding domain"/>
    <property type="match status" value="1"/>
</dbReference>
<dbReference type="GO" id="GO:0003700">
    <property type="term" value="F:DNA-binding transcription factor activity"/>
    <property type="evidence" value="ECO:0007669"/>
    <property type="project" value="UniProtKB-UniRule"/>
</dbReference>
<evidence type="ECO:0000256" key="1">
    <source>
        <dbReference type="ARBA" id="ARBA00022490"/>
    </source>
</evidence>
<protein>
    <recommendedName>
        <fullName evidence="6">Redox-sensing transcriptional repressor Rex</fullName>
    </recommendedName>
</protein>
<dbReference type="RefSeq" id="WP_215627820.1">
    <property type="nucleotide sequence ID" value="NZ_CP067089.2"/>
</dbReference>
<comment type="subcellular location">
    <subcellularLocation>
        <location evidence="6">Cytoplasm</location>
    </subcellularLocation>
</comment>
<dbReference type="InterPro" id="IPR036291">
    <property type="entry name" value="NAD(P)-bd_dom_sf"/>
</dbReference>
<comment type="function">
    <text evidence="6">Modulates transcription in response to changes in cellular NADH/NAD(+) redox state.</text>
</comment>
<comment type="similarity">
    <text evidence="6">Belongs to the transcriptional regulatory Rex family.</text>
</comment>
<dbReference type="PANTHER" id="PTHR35786:SF1">
    <property type="entry name" value="REDOX-SENSING TRANSCRIPTIONAL REPRESSOR REX 1"/>
    <property type="match status" value="1"/>
</dbReference>
<evidence type="ECO:0000313" key="9">
    <source>
        <dbReference type="Proteomes" id="UP000595917"/>
    </source>
</evidence>
<dbReference type="SUPFAM" id="SSF51735">
    <property type="entry name" value="NAD(P)-binding Rossmann-fold domains"/>
    <property type="match status" value="1"/>
</dbReference>
<keyword evidence="9" id="KW-1185">Reference proteome</keyword>
<dbReference type="InterPro" id="IPR003781">
    <property type="entry name" value="CoA-bd"/>
</dbReference>
<dbReference type="EMBL" id="CP067089">
    <property type="protein sequence ID" value="QQO10516.1"/>
    <property type="molecule type" value="Genomic_DNA"/>
</dbReference>
<evidence type="ECO:0000256" key="5">
    <source>
        <dbReference type="ARBA" id="ARBA00023163"/>
    </source>
</evidence>
<evidence type="ECO:0000256" key="4">
    <source>
        <dbReference type="ARBA" id="ARBA00023125"/>
    </source>
</evidence>
<organism evidence="8 9">
    <name type="scientific">Breznakiella homolactica</name>
    <dbReference type="NCBI Taxonomy" id="2798577"/>
    <lineage>
        <taxon>Bacteria</taxon>
        <taxon>Pseudomonadati</taxon>
        <taxon>Spirochaetota</taxon>
        <taxon>Spirochaetia</taxon>
        <taxon>Spirochaetales</taxon>
        <taxon>Breznakiellaceae</taxon>
        <taxon>Breznakiella</taxon>
    </lineage>
</organism>
<sequence>MVQIPEPAKERLLHLMRILEQAGEGPLTSGEIESRTGWASHTIRKDISYLEGDFGSSSGYNIPSLTRAITESLGLNRSRKFCVVGLGRLGSAYLNFSAYQLGEFELVAGFDSSVNRVEILKSPVPLYPAYKMPEVIGRFGIELALLCVPEASAQQAAEKLAAAGIKGIVNFAPVVLDISQDIVVRNVYVADELRSLAVKITPEGNEA</sequence>
<dbReference type="NCBIfam" id="NF003995">
    <property type="entry name" value="PRK05472.2-4"/>
    <property type="match status" value="1"/>
</dbReference>
<feature type="domain" description="CoA-binding" evidence="7">
    <location>
        <begin position="74"/>
        <end position="175"/>
    </location>
</feature>
<dbReference type="Pfam" id="PF02629">
    <property type="entry name" value="CoA_binding"/>
    <property type="match status" value="1"/>
</dbReference>
<proteinExistence type="inferred from homology"/>
<keyword evidence="6" id="KW-0520">NAD</keyword>
<keyword evidence="5 6" id="KW-0804">Transcription</keyword>
<evidence type="ECO:0000259" key="7">
    <source>
        <dbReference type="SMART" id="SM00881"/>
    </source>
</evidence>
<reference evidence="8" key="1">
    <citation type="submission" date="2021-01" db="EMBL/GenBank/DDBJ databases">
        <title>Description of Breznakiella homolactica.</title>
        <authorList>
            <person name="Song Y."/>
            <person name="Brune A."/>
        </authorList>
    </citation>
    <scope>NUCLEOTIDE SEQUENCE</scope>
    <source>
        <strain evidence="8">RmG30</strain>
    </source>
</reference>
<dbReference type="SMART" id="SM00881">
    <property type="entry name" value="CoA_binding"/>
    <property type="match status" value="1"/>
</dbReference>
<dbReference type="HAMAP" id="MF_01131">
    <property type="entry name" value="Rex"/>
    <property type="match status" value="1"/>
</dbReference>
<accession>A0A7T7XQ85</accession>
<dbReference type="GO" id="GO:0003677">
    <property type="term" value="F:DNA binding"/>
    <property type="evidence" value="ECO:0007669"/>
    <property type="project" value="UniProtKB-UniRule"/>
</dbReference>
<dbReference type="AlphaFoldDB" id="A0A7T7XQ85"/>
<dbReference type="GO" id="GO:0045892">
    <property type="term" value="P:negative regulation of DNA-templated transcription"/>
    <property type="evidence" value="ECO:0007669"/>
    <property type="project" value="InterPro"/>
</dbReference>
<dbReference type="InterPro" id="IPR036390">
    <property type="entry name" value="WH_DNA-bd_sf"/>
</dbReference>
<comment type="subunit">
    <text evidence="6">Homodimer.</text>
</comment>
<dbReference type="NCBIfam" id="NF003996">
    <property type="entry name" value="PRK05472.2-5"/>
    <property type="match status" value="1"/>
</dbReference>
<dbReference type="KEGG" id="bhc:JFL75_06270"/>
<evidence type="ECO:0000256" key="6">
    <source>
        <dbReference type="HAMAP-Rule" id="MF_01131"/>
    </source>
</evidence>
<name>A0A7T7XQ85_9SPIR</name>
<dbReference type="Proteomes" id="UP000595917">
    <property type="component" value="Chromosome"/>
</dbReference>
<dbReference type="GO" id="GO:0005737">
    <property type="term" value="C:cytoplasm"/>
    <property type="evidence" value="ECO:0007669"/>
    <property type="project" value="UniProtKB-SubCell"/>
</dbReference>
<keyword evidence="2 6" id="KW-0678">Repressor</keyword>
<dbReference type="Gene3D" id="3.40.50.720">
    <property type="entry name" value="NAD(P)-binding Rossmann-like Domain"/>
    <property type="match status" value="1"/>
</dbReference>
<evidence type="ECO:0000256" key="2">
    <source>
        <dbReference type="ARBA" id="ARBA00022491"/>
    </source>
</evidence>
<dbReference type="InterPro" id="IPR036388">
    <property type="entry name" value="WH-like_DNA-bd_sf"/>
</dbReference>
<keyword evidence="4 6" id="KW-0238">DNA-binding</keyword>
<dbReference type="PANTHER" id="PTHR35786">
    <property type="entry name" value="REDOX-SENSING TRANSCRIPTIONAL REPRESSOR REX"/>
    <property type="match status" value="1"/>
</dbReference>
<dbReference type="GO" id="GO:0051775">
    <property type="term" value="P:response to redox state"/>
    <property type="evidence" value="ECO:0007669"/>
    <property type="project" value="InterPro"/>
</dbReference>
<comment type="caution">
    <text evidence="6">Lacks conserved residue(s) required for the propagation of feature annotation.</text>
</comment>
<dbReference type="InterPro" id="IPR022876">
    <property type="entry name" value="Tscrpt_rep_Rex"/>
</dbReference>
<evidence type="ECO:0000313" key="8">
    <source>
        <dbReference type="EMBL" id="QQO10516.1"/>
    </source>
</evidence>
<feature type="binding site" evidence="6">
    <location>
        <begin position="85"/>
        <end position="90"/>
    </location>
    <ligand>
        <name>NAD(+)</name>
        <dbReference type="ChEBI" id="CHEBI:57540"/>
    </ligand>
</feature>
<dbReference type="SUPFAM" id="SSF46785">
    <property type="entry name" value="Winged helix' DNA-binding domain"/>
    <property type="match status" value="1"/>
</dbReference>
<evidence type="ECO:0000256" key="3">
    <source>
        <dbReference type="ARBA" id="ARBA00023015"/>
    </source>
</evidence>
<gene>
    <name evidence="6" type="primary">rex</name>
    <name evidence="8" type="ORF">JFL75_06270</name>
</gene>
<keyword evidence="1 6" id="KW-0963">Cytoplasm</keyword>